<protein>
    <submittedName>
        <fullName evidence="1">Uncharacterized protein</fullName>
    </submittedName>
</protein>
<keyword evidence="2" id="KW-1185">Reference proteome</keyword>
<name>A0ABW6ALR9_9BACT</name>
<dbReference type="EMBL" id="JBHUOM010000023">
    <property type="protein sequence ID" value="MFD2936441.1"/>
    <property type="molecule type" value="Genomic_DNA"/>
</dbReference>
<reference evidence="2" key="1">
    <citation type="journal article" date="2019" name="Int. J. Syst. Evol. Microbiol.">
        <title>The Global Catalogue of Microorganisms (GCM) 10K type strain sequencing project: providing services to taxonomists for standard genome sequencing and annotation.</title>
        <authorList>
            <consortium name="The Broad Institute Genomics Platform"/>
            <consortium name="The Broad Institute Genome Sequencing Center for Infectious Disease"/>
            <person name="Wu L."/>
            <person name="Ma J."/>
        </authorList>
    </citation>
    <scope>NUCLEOTIDE SEQUENCE [LARGE SCALE GENOMIC DNA]</scope>
    <source>
        <strain evidence="2">KCTC 52490</strain>
    </source>
</reference>
<sequence length="104" mass="12475">MKQNAHSNFAGVEQLDQFENWTLHSDWLSFHANHYDWWMFPYDEPSSQGFCWTVYETDVLEVKQNPDFVKNYLRGVKLLLLAWGWQLQEQRLVEKPGLNLVWAN</sequence>
<organism evidence="1 2">
    <name type="scientific">Spirosoma flavum</name>
    <dbReference type="NCBI Taxonomy" id="2048557"/>
    <lineage>
        <taxon>Bacteria</taxon>
        <taxon>Pseudomonadati</taxon>
        <taxon>Bacteroidota</taxon>
        <taxon>Cytophagia</taxon>
        <taxon>Cytophagales</taxon>
        <taxon>Cytophagaceae</taxon>
        <taxon>Spirosoma</taxon>
    </lineage>
</organism>
<accession>A0ABW6ALR9</accession>
<gene>
    <name evidence="1" type="ORF">ACFS25_21850</name>
</gene>
<evidence type="ECO:0000313" key="2">
    <source>
        <dbReference type="Proteomes" id="UP001597512"/>
    </source>
</evidence>
<evidence type="ECO:0000313" key="1">
    <source>
        <dbReference type="EMBL" id="MFD2936441.1"/>
    </source>
</evidence>
<comment type="caution">
    <text evidence="1">The sequence shown here is derived from an EMBL/GenBank/DDBJ whole genome shotgun (WGS) entry which is preliminary data.</text>
</comment>
<dbReference type="Proteomes" id="UP001597512">
    <property type="component" value="Unassembled WGS sequence"/>
</dbReference>
<dbReference type="RefSeq" id="WP_381505234.1">
    <property type="nucleotide sequence ID" value="NZ_JBHUOM010000023.1"/>
</dbReference>
<proteinExistence type="predicted"/>